<dbReference type="AlphaFoldDB" id="A0A564ZJL7"/>
<name>A0A564ZJL7_9BACT</name>
<evidence type="ECO:0000313" key="9">
    <source>
        <dbReference type="Proteomes" id="UP000334340"/>
    </source>
</evidence>
<proteinExistence type="inferred from homology"/>
<comment type="similarity">
    <text evidence="5">Belongs to the GHMP kinase family.</text>
</comment>
<organism evidence="8 9">
    <name type="scientific">Candidatus Methylomirabilis lanthanidiphila</name>
    <dbReference type="NCBI Taxonomy" id="2211376"/>
    <lineage>
        <taxon>Bacteria</taxon>
        <taxon>Candidatus Methylomirabilota</taxon>
        <taxon>Candidatus Methylomirabilia</taxon>
        <taxon>Candidatus Methylomirabilales</taxon>
        <taxon>Candidatus Methylomirabilaceae</taxon>
        <taxon>Candidatus Methylomirabilis</taxon>
    </lineage>
</organism>
<dbReference type="Proteomes" id="UP000334340">
    <property type="component" value="Unassembled WGS sequence"/>
</dbReference>
<reference evidence="8 9" key="1">
    <citation type="submission" date="2019-07" db="EMBL/GenBank/DDBJ databases">
        <authorList>
            <person name="Cremers G."/>
        </authorList>
    </citation>
    <scope>NUCLEOTIDE SEQUENCE [LARGE SCALE GENOMIC DNA]</scope>
</reference>
<feature type="domain" description="GHMP kinase N-terminal" evidence="6">
    <location>
        <begin position="86"/>
        <end position="167"/>
    </location>
</feature>
<dbReference type="SUPFAM" id="SSF55060">
    <property type="entry name" value="GHMP Kinase, C-terminal domain"/>
    <property type="match status" value="1"/>
</dbReference>
<gene>
    <name evidence="8" type="ORF">MELA_01914</name>
</gene>
<dbReference type="InterPro" id="IPR001174">
    <property type="entry name" value="HddA/FKP"/>
</dbReference>
<dbReference type="Gene3D" id="3.30.230.120">
    <property type="match status" value="1"/>
</dbReference>
<dbReference type="InterPro" id="IPR006204">
    <property type="entry name" value="GHMP_kinase_N_dom"/>
</dbReference>
<dbReference type="Pfam" id="PF08544">
    <property type="entry name" value="GHMP_kinases_C"/>
    <property type="match status" value="1"/>
</dbReference>
<dbReference type="GO" id="GO:0050201">
    <property type="term" value="F:fucokinase activity"/>
    <property type="evidence" value="ECO:0007669"/>
    <property type="project" value="TreeGrafter"/>
</dbReference>
<dbReference type="Pfam" id="PF00288">
    <property type="entry name" value="GHMP_kinases_N"/>
    <property type="match status" value="1"/>
</dbReference>
<keyword evidence="4" id="KW-0067">ATP-binding</keyword>
<keyword evidence="2" id="KW-0547">Nucleotide-binding</keyword>
<dbReference type="InterPro" id="IPR052203">
    <property type="entry name" value="GHMP_Kinase-Related"/>
</dbReference>
<evidence type="ECO:0000256" key="3">
    <source>
        <dbReference type="ARBA" id="ARBA00022777"/>
    </source>
</evidence>
<sequence>MAELIVAKAPTRIDFAGGTLDIPPLHLFHQPAITVNVAINLIADVTVTRRPGRAIRLVASDQERRLTWPSRDKIAWTRQPFLEMLARLIQSLAPDTGLDIRTACQAPAGAGTGGSSALAVATAAALSAVAGRSLDRKALIEHAKAIETQAIRVPTGYQDYYAAAYGGASSIEFGLAGIHRTSIARQTFLMELQRHLLLLYLGKPRFSGANNWDLFKRHMEGDRKTFAFFDALQENALAMRDAFLQEDLTGIARLLNRDWETRRRALPTMSSPAIDRLIHTLKRAGALGARVCGAGGGGCLALIIEPEARAALIAIAEAAGARVLPCSVNMRGLVVRRSKDSFQRSAVSKTGQAVALLKADDQ</sequence>
<dbReference type="PRINTS" id="PR00960">
    <property type="entry name" value="LMBPPROTEIN"/>
</dbReference>
<evidence type="ECO:0000259" key="6">
    <source>
        <dbReference type="Pfam" id="PF00288"/>
    </source>
</evidence>
<dbReference type="PANTHER" id="PTHR32463:SF0">
    <property type="entry name" value="L-FUCOSE KINASE"/>
    <property type="match status" value="1"/>
</dbReference>
<evidence type="ECO:0000313" key="8">
    <source>
        <dbReference type="EMBL" id="VUZ85529.1"/>
    </source>
</evidence>
<dbReference type="GO" id="GO:0005524">
    <property type="term" value="F:ATP binding"/>
    <property type="evidence" value="ECO:0007669"/>
    <property type="project" value="UniProtKB-KW"/>
</dbReference>
<evidence type="ECO:0000256" key="1">
    <source>
        <dbReference type="ARBA" id="ARBA00022679"/>
    </source>
</evidence>
<dbReference type="InterPro" id="IPR020568">
    <property type="entry name" value="Ribosomal_Su5_D2-typ_SF"/>
</dbReference>
<dbReference type="PANTHER" id="PTHR32463">
    <property type="entry name" value="L-FUCOSE KINASE"/>
    <property type="match status" value="1"/>
</dbReference>
<evidence type="ECO:0000259" key="7">
    <source>
        <dbReference type="Pfam" id="PF08544"/>
    </source>
</evidence>
<dbReference type="InterPro" id="IPR013750">
    <property type="entry name" value="GHMP_kinase_C_dom"/>
</dbReference>
<feature type="domain" description="GHMP kinase C-terminal" evidence="7">
    <location>
        <begin position="239"/>
        <end position="313"/>
    </location>
</feature>
<dbReference type="GO" id="GO:0042352">
    <property type="term" value="P:GDP-L-fucose salvage"/>
    <property type="evidence" value="ECO:0007669"/>
    <property type="project" value="TreeGrafter"/>
</dbReference>
<keyword evidence="9" id="KW-1185">Reference proteome</keyword>
<dbReference type="PIRSF" id="PIRSF036406">
    <property type="entry name" value="Hept_kin"/>
    <property type="match status" value="1"/>
</dbReference>
<keyword evidence="1" id="KW-0808">Transferase</keyword>
<evidence type="ECO:0000256" key="2">
    <source>
        <dbReference type="ARBA" id="ARBA00022741"/>
    </source>
</evidence>
<dbReference type="EMBL" id="CABIKM010000026">
    <property type="protein sequence ID" value="VUZ85529.1"/>
    <property type="molecule type" value="Genomic_DNA"/>
</dbReference>
<dbReference type="InterPro" id="IPR014606">
    <property type="entry name" value="Heptose_7-P_kinase"/>
</dbReference>
<dbReference type="SUPFAM" id="SSF54211">
    <property type="entry name" value="Ribosomal protein S5 domain 2-like"/>
    <property type="match status" value="1"/>
</dbReference>
<evidence type="ECO:0000256" key="5">
    <source>
        <dbReference type="ARBA" id="ARBA00038121"/>
    </source>
</evidence>
<evidence type="ECO:0000256" key="4">
    <source>
        <dbReference type="ARBA" id="ARBA00022840"/>
    </source>
</evidence>
<protein>
    <submittedName>
        <fullName evidence="8">GHMP kinase</fullName>
    </submittedName>
</protein>
<dbReference type="InterPro" id="IPR036554">
    <property type="entry name" value="GHMP_kinase_C_sf"/>
</dbReference>
<keyword evidence="3 8" id="KW-0418">Kinase</keyword>
<accession>A0A564ZJL7</accession>